<dbReference type="STRING" id="331657.A0A4U0W296"/>
<feature type="active site" description="Proton acceptor" evidence="3">
    <location>
        <position position="371"/>
    </location>
</feature>
<dbReference type="GO" id="GO:0097176">
    <property type="term" value="P:epoxide metabolic process"/>
    <property type="evidence" value="ECO:0007669"/>
    <property type="project" value="TreeGrafter"/>
</dbReference>
<accession>A0A4U0W296</accession>
<dbReference type="InterPro" id="IPR010497">
    <property type="entry name" value="Epoxide_hydro_N"/>
</dbReference>
<evidence type="ECO:0000256" key="1">
    <source>
        <dbReference type="ARBA" id="ARBA00010088"/>
    </source>
</evidence>
<dbReference type="SUPFAM" id="SSF53474">
    <property type="entry name" value="alpha/beta-Hydrolases"/>
    <property type="match status" value="1"/>
</dbReference>
<dbReference type="AlphaFoldDB" id="A0A4U0W296"/>
<evidence type="ECO:0000256" key="2">
    <source>
        <dbReference type="ARBA" id="ARBA00022801"/>
    </source>
</evidence>
<dbReference type="EMBL" id="NAJN01002175">
    <property type="protein sequence ID" value="TKA56361.1"/>
    <property type="molecule type" value="Genomic_DNA"/>
</dbReference>
<feature type="active site" description="Proton donor" evidence="3">
    <location>
        <position position="315"/>
    </location>
</feature>
<dbReference type="PRINTS" id="PR00412">
    <property type="entry name" value="EPOXHYDRLASE"/>
</dbReference>
<keyword evidence="2" id="KW-0378">Hydrolase</keyword>
<proteinExistence type="inferred from homology"/>
<feature type="active site" description="Nucleophile" evidence="3">
    <location>
        <position position="194"/>
    </location>
</feature>
<dbReference type="PANTHER" id="PTHR21661">
    <property type="entry name" value="EPOXIDE HYDROLASE 1-RELATED"/>
    <property type="match status" value="1"/>
</dbReference>
<protein>
    <recommendedName>
        <fullName evidence="4">Epoxide hydrolase N-terminal domain-containing protein</fullName>
    </recommendedName>
</protein>
<dbReference type="OrthoDB" id="7130006at2759"/>
<dbReference type="PIRSF" id="PIRSF001112">
    <property type="entry name" value="Epoxide_hydrolase"/>
    <property type="match status" value="1"/>
</dbReference>
<comment type="caution">
    <text evidence="5">The sequence shown here is derived from an EMBL/GenBank/DDBJ whole genome shotgun (WGS) entry which is preliminary data.</text>
</comment>
<dbReference type="InterPro" id="IPR000639">
    <property type="entry name" value="Epox_hydrolase-like"/>
</dbReference>
<dbReference type="Proteomes" id="UP000308768">
    <property type="component" value="Unassembled WGS sequence"/>
</dbReference>
<feature type="domain" description="Epoxide hydrolase N-terminal" evidence="4">
    <location>
        <begin position="16"/>
        <end position="125"/>
    </location>
</feature>
<dbReference type="GO" id="GO:0004301">
    <property type="term" value="F:epoxide hydrolase activity"/>
    <property type="evidence" value="ECO:0007669"/>
    <property type="project" value="TreeGrafter"/>
</dbReference>
<comment type="similarity">
    <text evidence="1">Belongs to the peptidase S33 family.</text>
</comment>
<keyword evidence="6" id="KW-1185">Reference proteome</keyword>
<dbReference type="Pfam" id="PF06441">
    <property type="entry name" value="EHN"/>
    <property type="match status" value="1"/>
</dbReference>
<evidence type="ECO:0000256" key="3">
    <source>
        <dbReference type="PIRSR" id="PIRSR001112-1"/>
    </source>
</evidence>
<evidence type="ECO:0000313" key="5">
    <source>
        <dbReference type="EMBL" id="TKA56361.1"/>
    </source>
</evidence>
<evidence type="ECO:0000313" key="6">
    <source>
        <dbReference type="Proteomes" id="UP000308768"/>
    </source>
</evidence>
<dbReference type="Gene3D" id="3.40.50.1820">
    <property type="entry name" value="alpha/beta hydrolase"/>
    <property type="match status" value="1"/>
</dbReference>
<reference evidence="5 6" key="1">
    <citation type="submission" date="2017-03" db="EMBL/GenBank/DDBJ databases">
        <title>Genomes of endolithic fungi from Antarctica.</title>
        <authorList>
            <person name="Coleine C."/>
            <person name="Masonjones S."/>
            <person name="Stajich J.E."/>
        </authorList>
    </citation>
    <scope>NUCLEOTIDE SEQUENCE [LARGE SCALE GENOMIC DNA]</scope>
    <source>
        <strain evidence="5 6">CCFEE 5187</strain>
    </source>
</reference>
<organism evidence="5 6">
    <name type="scientific">Cryomyces minteri</name>
    <dbReference type="NCBI Taxonomy" id="331657"/>
    <lineage>
        <taxon>Eukaryota</taxon>
        <taxon>Fungi</taxon>
        <taxon>Dikarya</taxon>
        <taxon>Ascomycota</taxon>
        <taxon>Pezizomycotina</taxon>
        <taxon>Dothideomycetes</taxon>
        <taxon>Dothideomycetes incertae sedis</taxon>
        <taxon>Cryomyces</taxon>
    </lineage>
</organism>
<evidence type="ECO:0000259" key="4">
    <source>
        <dbReference type="Pfam" id="PF06441"/>
    </source>
</evidence>
<dbReference type="InterPro" id="IPR016292">
    <property type="entry name" value="Epoxide_hydrolase"/>
</dbReference>
<sequence length="400" mass="44834">MAGFDIIPKAAKTRPSPYKVSVPEERVVELKQLLKLSRIGPPTYENLHAEPLHGKFGLTREWLLNAKKEWETFDWRLVEDELNSFPNYMLKIGQTDLHFLALFSEKPDAVPLLLLHGWPGSILEFLPLLSLMKEQYSPKDLPFNLIVPSLPGYSFSSGPPLDRNFTMLEVAELLNSLMVELGFGETGYVAQGGDIGSRLSRLLGAKHEGCKAVHLNFCIVPRPENISMESLSDAERAGAERGMAFVVNENAYAKEQASRPATIGLVLSTNPLALLAWIGEKFLEWTDETPPLSEILASVSLYWLTDTCPRAIYPYRESYGPDPTHHGTPSLYINKPLGYSYFPYDVYPVPVSWVATTGKLCWSKIHTKGGHFAALEQPKAIKEDLESFIAQVWKRELDSV</sequence>
<name>A0A4U0W296_9PEZI</name>
<dbReference type="PANTHER" id="PTHR21661:SF39">
    <property type="entry name" value="HYDROLASE, PUTATIVE (AFU_ORTHOLOGUE AFUA_3G08960)-RELATED"/>
    <property type="match status" value="1"/>
</dbReference>
<dbReference type="InterPro" id="IPR029058">
    <property type="entry name" value="AB_hydrolase_fold"/>
</dbReference>
<gene>
    <name evidence="5" type="ORF">B0A49_10857</name>
</gene>